<evidence type="ECO:0000256" key="1">
    <source>
        <dbReference type="ARBA" id="ARBA00022598"/>
    </source>
</evidence>
<dbReference type="SUPFAM" id="SSF52335">
    <property type="entry name" value="Methylglyoxal synthase-like"/>
    <property type="match status" value="1"/>
</dbReference>
<keyword evidence="6" id="KW-1185">Reference proteome</keyword>
<dbReference type="PANTHER" id="PTHR11405:SF53">
    <property type="entry name" value="CARBAMOYL-PHOSPHATE SYNTHASE [AMMONIA], MITOCHONDRIAL"/>
    <property type="match status" value="1"/>
</dbReference>
<dbReference type="InterPro" id="IPR011607">
    <property type="entry name" value="MGS-like_dom"/>
</dbReference>
<evidence type="ECO:0000256" key="2">
    <source>
        <dbReference type="ARBA" id="ARBA00022741"/>
    </source>
</evidence>
<name>A0A8H7ZPH6_9FUNG</name>
<evidence type="ECO:0000313" key="5">
    <source>
        <dbReference type="EMBL" id="KAG5456957.1"/>
    </source>
</evidence>
<accession>A0A8H7ZPH6</accession>
<evidence type="ECO:0000256" key="3">
    <source>
        <dbReference type="ARBA" id="ARBA00022840"/>
    </source>
</evidence>
<dbReference type="PROSITE" id="PS51855">
    <property type="entry name" value="MGS"/>
    <property type="match status" value="1"/>
</dbReference>
<evidence type="ECO:0000259" key="4">
    <source>
        <dbReference type="PROSITE" id="PS51855"/>
    </source>
</evidence>
<organism evidence="5 6">
    <name type="scientific">Olpidium bornovanus</name>
    <dbReference type="NCBI Taxonomy" id="278681"/>
    <lineage>
        <taxon>Eukaryota</taxon>
        <taxon>Fungi</taxon>
        <taxon>Fungi incertae sedis</taxon>
        <taxon>Olpidiomycota</taxon>
        <taxon>Olpidiomycotina</taxon>
        <taxon>Olpidiomycetes</taxon>
        <taxon>Olpidiales</taxon>
        <taxon>Olpidiaceae</taxon>
        <taxon>Olpidium</taxon>
    </lineage>
</organism>
<keyword evidence="1" id="KW-0436">Ligase</keyword>
<dbReference type="Gene3D" id="3.40.50.1380">
    <property type="entry name" value="Methylglyoxal synthase-like domain"/>
    <property type="match status" value="1"/>
</dbReference>
<dbReference type="GO" id="GO:0005524">
    <property type="term" value="F:ATP binding"/>
    <property type="evidence" value="ECO:0007669"/>
    <property type="project" value="UniProtKB-KW"/>
</dbReference>
<dbReference type="GO" id="GO:0005737">
    <property type="term" value="C:cytoplasm"/>
    <property type="evidence" value="ECO:0007669"/>
    <property type="project" value="TreeGrafter"/>
</dbReference>
<reference evidence="5 6" key="1">
    <citation type="journal article" name="Sci. Rep.">
        <title>Genome-scale phylogenetic analyses confirm Olpidium as the closest living zoosporic fungus to the non-flagellated, terrestrial fungi.</title>
        <authorList>
            <person name="Chang Y."/>
            <person name="Rochon D."/>
            <person name="Sekimoto S."/>
            <person name="Wang Y."/>
            <person name="Chovatia M."/>
            <person name="Sandor L."/>
            <person name="Salamov A."/>
            <person name="Grigoriev I.V."/>
            <person name="Stajich J.E."/>
            <person name="Spatafora J.W."/>
        </authorList>
    </citation>
    <scope>NUCLEOTIDE SEQUENCE [LARGE SCALE GENOMIC DNA]</scope>
    <source>
        <strain evidence="5">S191</strain>
    </source>
</reference>
<dbReference type="PANTHER" id="PTHR11405">
    <property type="entry name" value="CARBAMOYLTRANSFERASE FAMILY MEMBER"/>
    <property type="match status" value="1"/>
</dbReference>
<keyword evidence="2" id="KW-0547">Nucleotide-binding</keyword>
<dbReference type="EMBL" id="JAEFCI010010882">
    <property type="protein sequence ID" value="KAG5456957.1"/>
    <property type="molecule type" value="Genomic_DNA"/>
</dbReference>
<gene>
    <name evidence="5" type="ORF">BJ554DRAFT_3154</name>
</gene>
<dbReference type="InterPro" id="IPR036914">
    <property type="entry name" value="MGS-like_dom_sf"/>
</dbReference>
<sequence length="215" mass="23155">MASTGEVACFGNDKHEAYFAAVQSTNGFRLPRPGNTVLVGIDERSDPSDVLHVARTFSTLGHQVAAADDLTAKFLSPPLPATAVRLVSLPFKDKRALRDAFCRERIDMVVNLARTRTSSTGDRNYQMRRAAVDFGLPLVNDAKCARLLADSLEAARCRGRAYGRAVAEGGAAARVPSEVRSWEDFAVTARNGAAVVYTDDAASEVLEERQSAALP</sequence>
<dbReference type="AlphaFoldDB" id="A0A8H7ZPH6"/>
<comment type="caution">
    <text evidence="5">The sequence shown here is derived from an EMBL/GenBank/DDBJ whole genome shotgun (WGS) entry which is preliminary data.</text>
</comment>
<keyword evidence="3" id="KW-0067">ATP-binding</keyword>
<dbReference type="Proteomes" id="UP000673691">
    <property type="component" value="Unassembled WGS sequence"/>
</dbReference>
<dbReference type="GO" id="GO:0004088">
    <property type="term" value="F:carbamoyl-phosphate synthase (glutamine-hydrolyzing) activity"/>
    <property type="evidence" value="ECO:0007669"/>
    <property type="project" value="TreeGrafter"/>
</dbReference>
<evidence type="ECO:0000313" key="6">
    <source>
        <dbReference type="Proteomes" id="UP000673691"/>
    </source>
</evidence>
<dbReference type="OrthoDB" id="1924069at2759"/>
<protein>
    <recommendedName>
        <fullName evidence="4">MGS-like domain-containing protein</fullName>
    </recommendedName>
</protein>
<feature type="domain" description="MGS-like" evidence="4">
    <location>
        <begin position="28"/>
        <end position="192"/>
    </location>
</feature>
<proteinExistence type="predicted"/>